<keyword evidence="4" id="KW-1185">Reference proteome</keyword>
<feature type="signal peptide" evidence="2">
    <location>
        <begin position="1"/>
        <end position="22"/>
    </location>
</feature>
<accession>A0A840MUQ2</accession>
<keyword evidence="1" id="KW-0812">Transmembrane</keyword>
<organism evidence="3 4">
    <name type="scientific">Chitinivorax tropicus</name>
    <dbReference type="NCBI Taxonomy" id="714531"/>
    <lineage>
        <taxon>Bacteria</taxon>
        <taxon>Pseudomonadati</taxon>
        <taxon>Pseudomonadota</taxon>
        <taxon>Betaproteobacteria</taxon>
        <taxon>Chitinivorax</taxon>
    </lineage>
</organism>
<dbReference type="InterPro" id="IPR025060">
    <property type="entry name" value="DUF3999"/>
</dbReference>
<protein>
    <recommendedName>
        <fullName evidence="5">DUF3999 domain-containing protein</fullName>
    </recommendedName>
</protein>
<dbReference type="EMBL" id="JACHHY010000024">
    <property type="protein sequence ID" value="MBB5020053.1"/>
    <property type="molecule type" value="Genomic_DNA"/>
</dbReference>
<feature type="transmembrane region" description="Helical" evidence="1">
    <location>
        <begin position="425"/>
        <end position="446"/>
    </location>
</feature>
<dbReference type="AlphaFoldDB" id="A0A840MUQ2"/>
<keyword evidence="1" id="KW-1133">Transmembrane helix</keyword>
<sequence>MKRLNRPAWAWLLATLPSIALASPAAEAPIHVQGSGPFHRLTVPMSVVLAASDPYLADLRVFNNQGEAVPFSLIRETGQSRQALNHTELLPFPLKGEPGQPADTMMVQVSRNNEGTVIQVSPQAAPSRQAETVGYVLDASRIDAPLVRLNLDWDASQTGFQRVRIETSDDLRSWHPLNVAQLARLAYNGQQISQQTIELDHTRARYLRLLWESPQSAPRLDKVSLAYGDRTWQAAPTVWSGPLQASHDAKHGLVLTLPRPLQIDQLDIQLAQTNTLIPVQIAGRQEARQTWMPLVSDVVYRLQQQGGEWTHQQLQLPGTLVKYLSIQADERGGGFGQPLPTFRIGSTAHQLVFLAKGNGPYRLQVGQAGKQSISLPIDTLIPGWGTPRAPTITTASLGELHSSSGANLGQSVTLNDTSTPDWNKAALWVVLLLGVAVLGGMVWQLTRSRPKQ</sequence>
<evidence type="ECO:0000256" key="2">
    <source>
        <dbReference type="SAM" id="SignalP"/>
    </source>
</evidence>
<dbReference type="Pfam" id="PF13163">
    <property type="entry name" value="DUF3999"/>
    <property type="match status" value="1"/>
</dbReference>
<comment type="caution">
    <text evidence="3">The sequence shown here is derived from an EMBL/GenBank/DDBJ whole genome shotgun (WGS) entry which is preliminary data.</text>
</comment>
<feature type="chain" id="PRO_5032595958" description="DUF3999 domain-containing protein" evidence="2">
    <location>
        <begin position="23"/>
        <end position="452"/>
    </location>
</feature>
<dbReference type="Proteomes" id="UP000575898">
    <property type="component" value="Unassembled WGS sequence"/>
</dbReference>
<keyword evidence="1" id="KW-0472">Membrane</keyword>
<proteinExistence type="predicted"/>
<name>A0A840MUQ2_9PROT</name>
<evidence type="ECO:0000256" key="1">
    <source>
        <dbReference type="SAM" id="Phobius"/>
    </source>
</evidence>
<evidence type="ECO:0008006" key="5">
    <source>
        <dbReference type="Google" id="ProtNLM"/>
    </source>
</evidence>
<reference evidence="3 4" key="1">
    <citation type="submission" date="2020-08" db="EMBL/GenBank/DDBJ databases">
        <title>Genomic Encyclopedia of Type Strains, Phase IV (KMG-IV): sequencing the most valuable type-strain genomes for metagenomic binning, comparative biology and taxonomic classification.</title>
        <authorList>
            <person name="Goeker M."/>
        </authorList>
    </citation>
    <scope>NUCLEOTIDE SEQUENCE [LARGE SCALE GENOMIC DNA]</scope>
    <source>
        <strain evidence="3 4">DSM 27165</strain>
    </source>
</reference>
<evidence type="ECO:0000313" key="3">
    <source>
        <dbReference type="EMBL" id="MBB5020053.1"/>
    </source>
</evidence>
<keyword evidence="2" id="KW-0732">Signal</keyword>
<evidence type="ECO:0000313" key="4">
    <source>
        <dbReference type="Proteomes" id="UP000575898"/>
    </source>
</evidence>
<gene>
    <name evidence="3" type="ORF">HNQ59_003366</name>
</gene>
<dbReference type="RefSeq" id="WP_184041465.1">
    <property type="nucleotide sequence ID" value="NZ_JACHHY010000024.1"/>
</dbReference>